<keyword evidence="2" id="KW-1185">Reference proteome</keyword>
<dbReference type="EMBL" id="AGSN01000246">
    <property type="protein sequence ID" value="EHH03021.1"/>
    <property type="molecule type" value="Genomic_DNA"/>
</dbReference>
<proteinExistence type="predicted"/>
<dbReference type="Proteomes" id="UP000002949">
    <property type="component" value="Unassembled WGS sequence"/>
</dbReference>
<evidence type="ECO:0000313" key="2">
    <source>
        <dbReference type="Proteomes" id="UP000002949"/>
    </source>
</evidence>
<gene>
    <name evidence="1" type="ORF">MEA186_33824</name>
</gene>
<accession>G6YL79</accession>
<reference evidence="1 2" key="1">
    <citation type="journal article" date="2012" name="J. Bacteriol.">
        <title>Draft Genome Sequence of Plant Growth-Promoting Rhizobium Mesorhizobium amorphae, Isolated from Zinc-Lead Mine Tailings.</title>
        <authorList>
            <person name="Hao X."/>
            <person name="Lin Y."/>
            <person name="Johnstone L."/>
            <person name="Baltrus D.A."/>
            <person name="Miller S.J."/>
            <person name="Wei G."/>
            <person name="Rensing C."/>
        </authorList>
    </citation>
    <scope>NUCLEOTIDE SEQUENCE [LARGE SCALE GENOMIC DNA]</scope>
    <source>
        <strain evidence="1 2">CCNWGS0123</strain>
    </source>
</reference>
<sequence>MPAETRRTLMKLMIRLILDHANGDLARERQEARHDV</sequence>
<dbReference type="AlphaFoldDB" id="G6YL79"/>
<evidence type="ECO:0000313" key="1">
    <source>
        <dbReference type="EMBL" id="EHH03021.1"/>
    </source>
</evidence>
<protein>
    <submittedName>
        <fullName evidence="1">Uncharacterized protein</fullName>
    </submittedName>
</protein>
<name>G6YL79_9HYPH</name>
<organism evidence="1 2">
    <name type="scientific">Mesorhizobium amorphae CCNWGS0123</name>
    <dbReference type="NCBI Taxonomy" id="1082933"/>
    <lineage>
        <taxon>Bacteria</taxon>
        <taxon>Pseudomonadati</taxon>
        <taxon>Pseudomonadota</taxon>
        <taxon>Alphaproteobacteria</taxon>
        <taxon>Hyphomicrobiales</taxon>
        <taxon>Phyllobacteriaceae</taxon>
        <taxon>Mesorhizobium</taxon>
    </lineage>
</organism>